<sequence>MSMKILYEHFTLYDSLEVDFTITIFTSVLRKARMDKRKSEDDRRTQLTSDKRKDFENWTSTSPYPPRL</sequence>
<feature type="compositionally biased region" description="Basic and acidic residues" evidence="1">
    <location>
        <begin position="37"/>
        <end position="56"/>
    </location>
</feature>
<reference evidence="2 3" key="1">
    <citation type="submission" date="2023-08" db="EMBL/GenBank/DDBJ databases">
        <title>A Necator americanus chromosomal reference genome.</title>
        <authorList>
            <person name="Ilik V."/>
            <person name="Petrzelkova K.J."/>
            <person name="Pardy F."/>
            <person name="Fuh T."/>
            <person name="Niatou-Singa F.S."/>
            <person name="Gouil Q."/>
            <person name="Baker L."/>
            <person name="Ritchie M.E."/>
            <person name="Jex A.R."/>
            <person name="Gazzola D."/>
            <person name="Li H."/>
            <person name="Toshio Fujiwara R."/>
            <person name="Zhan B."/>
            <person name="Aroian R.V."/>
            <person name="Pafco B."/>
            <person name="Schwarz E.M."/>
        </authorList>
    </citation>
    <scope>NUCLEOTIDE SEQUENCE [LARGE SCALE GENOMIC DNA]</scope>
    <source>
        <strain evidence="2 3">Aroian</strain>
        <tissue evidence="2">Whole animal</tissue>
    </source>
</reference>
<dbReference type="Proteomes" id="UP001303046">
    <property type="component" value="Unassembled WGS sequence"/>
</dbReference>
<evidence type="ECO:0000313" key="2">
    <source>
        <dbReference type="EMBL" id="KAK6739542.1"/>
    </source>
</evidence>
<protein>
    <submittedName>
        <fullName evidence="2">Uncharacterized protein</fullName>
    </submittedName>
</protein>
<organism evidence="2 3">
    <name type="scientific">Necator americanus</name>
    <name type="common">Human hookworm</name>
    <dbReference type="NCBI Taxonomy" id="51031"/>
    <lineage>
        <taxon>Eukaryota</taxon>
        <taxon>Metazoa</taxon>
        <taxon>Ecdysozoa</taxon>
        <taxon>Nematoda</taxon>
        <taxon>Chromadorea</taxon>
        <taxon>Rhabditida</taxon>
        <taxon>Rhabditina</taxon>
        <taxon>Rhabditomorpha</taxon>
        <taxon>Strongyloidea</taxon>
        <taxon>Ancylostomatidae</taxon>
        <taxon>Bunostominae</taxon>
        <taxon>Necator</taxon>
    </lineage>
</organism>
<keyword evidence="3" id="KW-1185">Reference proteome</keyword>
<name>A0ABR1CNV7_NECAM</name>
<evidence type="ECO:0000313" key="3">
    <source>
        <dbReference type="Proteomes" id="UP001303046"/>
    </source>
</evidence>
<gene>
    <name evidence="2" type="primary">Necator_chrIII.g8956</name>
    <name evidence="2" type="ORF">RB195_008191</name>
</gene>
<dbReference type="EMBL" id="JAVFWL010000003">
    <property type="protein sequence ID" value="KAK6739542.1"/>
    <property type="molecule type" value="Genomic_DNA"/>
</dbReference>
<feature type="region of interest" description="Disordered" evidence="1">
    <location>
        <begin position="35"/>
        <end position="68"/>
    </location>
</feature>
<proteinExistence type="predicted"/>
<comment type="caution">
    <text evidence="2">The sequence shown here is derived from an EMBL/GenBank/DDBJ whole genome shotgun (WGS) entry which is preliminary data.</text>
</comment>
<accession>A0ABR1CNV7</accession>
<evidence type="ECO:0000256" key="1">
    <source>
        <dbReference type="SAM" id="MobiDB-lite"/>
    </source>
</evidence>